<evidence type="ECO:0000313" key="4">
    <source>
        <dbReference type="EMBL" id="CAK0812157.1"/>
    </source>
</evidence>
<sequence>MFPKASLALVLVASLIAGSAASRRNSTAVHAKIASKGSSEATAAVAAINAVEQALAKLTSNPRMSPEMVGAAKKVTQEAEQAAKEIESVNTSKAEKMKLVGHAITSLQSLQGTWEKAAKDALANEKAAEDKETSAAARIAVLKEKLEQKKAMLAKDETMLKEAQVQKQLLERAEQAEGGSREEARQQGAELASLEAMAKTMSAAPKAEDKEHVQAHSKVPASLEHVVADLRSRAKNLTAALERLDTEEKDREAELEKVANKQVPTQGQKDAIQQGQKVLTMLKKQAKRSYKKARAVKAAELAELNEAIGSIEKGDVKALSKLMAKMQHETKQLSAKSKNFLY</sequence>
<evidence type="ECO:0000256" key="3">
    <source>
        <dbReference type="SAM" id="SignalP"/>
    </source>
</evidence>
<keyword evidence="3" id="KW-0732">Signal</keyword>
<keyword evidence="1" id="KW-0175">Coiled coil</keyword>
<feature type="region of interest" description="Disordered" evidence="2">
    <location>
        <begin position="199"/>
        <end position="218"/>
    </location>
</feature>
<feature type="chain" id="PRO_5045234051" evidence="3">
    <location>
        <begin position="22"/>
        <end position="342"/>
    </location>
</feature>
<dbReference type="EMBL" id="CAUYUJ010005069">
    <property type="protein sequence ID" value="CAK0812157.1"/>
    <property type="molecule type" value="Genomic_DNA"/>
</dbReference>
<feature type="signal peptide" evidence="3">
    <location>
        <begin position="1"/>
        <end position="21"/>
    </location>
</feature>
<comment type="caution">
    <text evidence="4">The sequence shown here is derived from an EMBL/GenBank/DDBJ whole genome shotgun (WGS) entry which is preliminary data.</text>
</comment>
<accession>A0ABN9R1F9</accession>
<gene>
    <name evidence="4" type="ORF">PCOR1329_LOCUS16506</name>
</gene>
<evidence type="ECO:0000256" key="2">
    <source>
        <dbReference type="SAM" id="MobiDB-lite"/>
    </source>
</evidence>
<evidence type="ECO:0000256" key="1">
    <source>
        <dbReference type="SAM" id="Coils"/>
    </source>
</evidence>
<evidence type="ECO:0000313" key="5">
    <source>
        <dbReference type="Proteomes" id="UP001189429"/>
    </source>
</evidence>
<proteinExistence type="predicted"/>
<name>A0ABN9R1F9_9DINO</name>
<feature type="coiled-coil region" evidence="1">
    <location>
        <begin position="227"/>
        <end position="261"/>
    </location>
</feature>
<protein>
    <submittedName>
        <fullName evidence="4">Uncharacterized protein</fullName>
    </submittedName>
</protein>
<feature type="coiled-coil region" evidence="1">
    <location>
        <begin position="146"/>
        <end position="173"/>
    </location>
</feature>
<organism evidence="4 5">
    <name type="scientific">Prorocentrum cordatum</name>
    <dbReference type="NCBI Taxonomy" id="2364126"/>
    <lineage>
        <taxon>Eukaryota</taxon>
        <taxon>Sar</taxon>
        <taxon>Alveolata</taxon>
        <taxon>Dinophyceae</taxon>
        <taxon>Prorocentrales</taxon>
        <taxon>Prorocentraceae</taxon>
        <taxon>Prorocentrum</taxon>
    </lineage>
</organism>
<dbReference type="Proteomes" id="UP001189429">
    <property type="component" value="Unassembled WGS sequence"/>
</dbReference>
<keyword evidence="5" id="KW-1185">Reference proteome</keyword>
<reference evidence="4" key="1">
    <citation type="submission" date="2023-10" db="EMBL/GenBank/DDBJ databases">
        <authorList>
            <person name="Chen Y."/>
            <person name="Shah S."/>
            <person name="Dougan E. K."/>
            <person name="Thang M."/>
            <person name="Chan C."/>
        </authorList>
    </citation>
    <scope>NUCLEOTIDE SEQUENCE [LARGE SCALE GENOMIC DNA]</scope>
</reference>